<proteinExistence type="predicted"/>
<gene>
    <name evidence="2" type="ORF">FEM48_Zijuj12G0056600</name>
</gene>
<dbReference type="Proteomes" id="UP000813462">
    <property type="component" value="Unassembled WGS sequence"/>
</dbReference>
<feature type="transmembrane region" description="Helical" evidence="1">
    <location>
        <begin position="612"/>
        <end position="640"/>
    </location>
</feature>
<protein>
    <submittedName>
        <fullName evidence="2">Uncharacterized protein</fullName>
    </submittedName>
</protein>
<evidence type="ECO:0000313" key="2">
    <source>
        <dbReference type="EMBL" id="KAH7512117.1"/>
    </source>
</evidence>
<keyword evidence="1" id="KW-0812">Transmembrane</keyword>
<dbReference type="Pfam" id="PF03140">
    <property type="entry name" value="DUF247"/>
    <property type="match status" value="2"/>
</dbReference>
<dbReference type="EMBL" id="JAEACU010000012">
    <property type="protein sequence ID" value="KAH7512117.1"/>
    <property type="molecule type" value="Genomic_DNA"/>
</dbReference>
<dbReference type="InterPro" id="IPR004158">
    <property type="entry name" value="DUF247_pln"/>
</dbReference>
<organism evidence="2 3">
    <name type="scientific">Ziziphus jujuba var. spinosa</name>
    <dbReference type="NCBI Taxonomy" id="714518"/>
    <lineage>
        <taxon>Eukaryota</taxon>
        <taxon>Viridiplantae</taxon>
        <taxon>Streptophyta</taxon>
        <taxon>Embryophyta</taxon>
        <taxon>Tracheophyta</taxon>
        <taxon>Spermatophyta</taxon>
        <taxon>Magnoliopsida</taxon>
        <taxon>eudicotyledons</taxon>
        <taxon>Gunneridae</taxon>
        <taxon>Pentapetalae</taxon>
        <taxon>rosids</taxon>
        <taxon>fabids</taxon>
        <taxon>Rosales</taxon>
        <taxon>Rhamnaceae</taxon>
        <taxon>Paliureae</taxon>
        <taxon>Ziziphus</taxon>
    </lineage>
</organism>
<evidence type="ECO:0000313" key="3">
    <source>
        <dbReference type="Proteomes" id="UP000813462"/>
    </source>
</evidence>
<keyword evidence="1" id="KW-0472">Membrane</keyword>
<accession>A0A978UBH4</accession>
<dbReference type="PANTHER" id="PTHR31170">
    <property type="entry name" value="BNAC04G53230D PROTEIN"/>
    <property type="match status" value="1"/>
</dbReference>
<dbReference type="PANTHER" id="PTHR31170:SF21">
    <property type="match status" value="1"/>
</dbReference>
<keyword evidence="1" id="KW-1133">Transmembrane helix</keyword>
<reference evidence="2" key="1">
    <citation type="journal article" date="2021" name="Front. Plant Sci.">
        <title>Chromosome-Scale Genome Assembly for Chinese Sour Jujube and Insights Into Its Genome Evolution and Domestication Signature.</title>
        <authorList>
            <person name="Shen L.-Y."/>
            <person name="Luo H."/>
            <person name="Wang X.-L."/>
            <person name="Wang X.-M."/>
            <person name="Qiu X.-J."/>
            <person name="Liu H."/>
            <person name="Zhou S.-S."/>
            <person name="Jia K.-H."/>
            <person name="Nie S."/>
            <person name="Bao Y.-T."/>
            <person name="Zhang R.-G."/>
            <person name="Yun Q.-Z."/>
            <person name="Chai Y.-H."/>
            <person name="Lu J.-Y."/>
            <person name="Li Y."/>
            <person name="Zhao S.-W."/>
            <person name="Mao J.-F."/>
            <person name="Jia S.-G."/>
            <person name="Mao Y.-M."/>
        </authorList>
    </citation>
    <scope>NUCLEOTIDE SEQUENCE</scope>
    <source>
        <strain evidence="2">AT0</strain>
        <tissue evidence="2">Leaf</tissue>
    </source>
</reference>
<sequence length="647" mass="74397">MPPQDEARQTGPHNHLIRCASKLLRRGIEFKPGNAESFLDAKFRRRSRVTEMPTLCIDDFMSSFLLNRAAFEPCCGRFCSKHFSTYATLLLCLVNTSRDVDFLCDRNIKGHDEELARFINNLVKAVACCLEWLQGRGGAGMNNGNKKANRVNYIGLPKRCDIARALVLCPSSISHRPVIRFVVSKSSTEMGTNSAHGESNSNPHVIIAWEVDNDRLSSMEQRITESPRLLGKFAGKSSCCIFRVPQSLVEVNGKAYEPHIVSIGPYNHGQPQFKMIEEHKWRYLGSLLSRTKPKGLELKDYFKAIADLEVEARECYSQTIHLTTHEFLEMMVLDGCFIIELFRKAAKIVRFEPDDPLVTMAWIIPFFYRDFLRLENQIPFFILERLYELTKLPGDEESKTSLSLLALQFFNNAMQRPEKVIEKHRNIKGKHLLDLVRTSFIPPDPEYQERKIRNPQTHLIPCVSKLRRAGIELRPPADAESFLAVKFKRGVIEMPTVCIDDFMSSFLLNCVAFEQCYGLFCSKHFTTYATLIDCIVNTSRDVEYLCDQNIFENSFGNDAELARFSNNLGKDVAFDIELCYLSNLFNDVHEYYRNSWHVTWAGFKYTYFDTPWSFISALAALVLLLFTLAQTIYTVLGYYYDRNPRQN</sequence>
<comment type="caution">
    <text evidence="2">The sequence shown here is derived from an EMBL/GenBank/DDBJ whole genome shotgun (WGS) entry which is preliminary data.</text>
</comment>
<dbReference type="AlphaFoldDB" id="A0A978UBH4"/>
<name>A0A978UBH4_ZIZJJ</name>
<evidence type="ECO:0000256" key="1">
    <source>
        <dbReference type="SAM" id="Phobius"/>
    </source>
</evidence>